<sequence>MKKQLLFLAMAVVFVTACSPGEEELPDEGEVNEVDPD</sequence>
<dbReference type="AlphaFoldDB" id="A0A841PY22"/>
<name>A0A841PY22_9BACL</name>
<accession>A0A841PY22</accession>
<evidence type="ECO:0000313" key="2">
    <source>
        <dbReference type="Proteomes" id="UP000568839"/>
    </source>
</evidence>
<gene>
    <name evidence="1" type="ORF">HNR44_001422</name>
</gene>
<organism evidence="1 2">
    <name type="scientific">Geomicrobium halophilum</name>
    <dbReference type="NCBI Taxonomy" id="549000"/>
    <lineage>
        <taxon>Bacteria</taxon>
        <taxon>Bacillati</taxon>
        <taxon>Bacillota</taxon>
        <taxon>Bacilli</taxon>
        <taxon>Bacillales</taxon>
        <taxon>Geomicrobium</taxon>
    </lineage>
</organism>
<reference evidence="1 2" key="1">
    <citation type="submission" date="2020-08" db="EMBL/GenBank/DDBJ databases">
        <title>Genomic Encyclopedia of Type Strains, Phase IV (KMG-IV): sequencing the most valuable type-strain genomes for metagenomic binning, comparative biology and taxonomic classification.</title>
        <authorList>
            <person name="Goeker M."/>
        </authorList>
    </citation>
    <scope>NUCLEOTIDE SEQUENCE [LARGE SCALE GENOMIC DNA]</scope>
    <source>
        <strain evidence="1 2">DSM 21769</strain>
    </source>
</reference>
<proteinExistence type="predicted"/>
<protein>
    <submittedName>
        <fullName evidence="1">Uncharacterized protein</fullName>
    </submittedName>
</protein>
<dbReference type="PROSITE" id="PS51257">
    <property type="entry name" value="PROKAR_LIPOPROTEIN"/>
    <property type="match status" value="1"/>
</dbReference>
<comment type="caution">
    <text evidence="1">The sequence shown here is derived from an EMBL/GenBank/DDBJ whole genome shotgun (WGS) entry which is preliminary data.</text>
</comment>
<dbReference type="Proteomes" id="UP000568839">
    <property type="component" value="Unassembled WGS sequence"/>
</dbReference>
<dbReference type="EMBL" id="JACHHJ010000001">
    <property type="protein sequence ID" value="MBB6449473.1"/>
    <property type="molecule type" value="Genomic_DNA"/>
</dbReference>
<evidence type="ECO:0000313" key="1">
    <source>
        <dbReference type="EMBL" id="MBB6449473.1"/>
    </source>
</evidence>
<keyword evidence="2" id="KW-1185">Reference proteome</keyword>